<evidence type="ECO:0000313" key="2">
    <source>
        <dbReference type="Proteomes" id="UP000253090"/>
    </source>
</evidence>
<comment type="caution">
    <text evidence="1">The sequence shown here is derived from an EMBL/GenBank/DDBJ whole genome shotgun (WGS) entry which is preliminary data.</text>
</comment>
<sequence>MVCFKRDPSVGIAGQLTYHVAPIQRGRDGGARQREYYTYLDPGNMLELTWLFIYKNWLEVTDHA</sequence>
<organism evidence="1 2">
    <name type="scientific">Fontibacillus phaseoli</name>
    <dbReference type="NCBI Taxonomy" id="1416533"/>
    <lineage>
        <taxon>Bacteria</taxon>
        <taxon>Bacillati</taxon>
        <taxon>Bacillota</taxon>
        <taxon>Bacilli</taxon>
        <taxon>Bacillales</taxon>
        <taxon>Paenibacillaceae</taxon>
        <taxon>Fontibacillus</taxon>
    </lineage>
</organism>
<name>A0A369BIE4_9BACL</name>
<dbReference type="Proteomes" id="UP000253090">
    <property type="component" value="Unassembled WGS sequence"/>
</dbReference>
<accession>A0A369BIE4</accession>
<protein>
    <submittedName>
        <fullName evidence="1">Uncharacterized protein</fullName>
    </submittedName>
</protein>
<proteinExistence type="predicted"/>
<gene>
    <name evidence="1" type="ORF">DFP94_10290</name>
</gene>
<dbReference type="EMBL" id="QPJW01000002">
    <property type="protein sequence ID" value="RCX21343.1"/>
    <property type="molecule type" value="Genomic_DNA"/>
</dbReference>
<evidence type="ECO:0000313" key="1">
    <source>
        <dbReference type="EMBL" id="RCX21343.1"/>
    </source>
</evidence>
<keyword evidence="2" id="KW-1185">Reference proteome</keyword>
<reference evidence="1 2" key="1">
    <citation type="submission" date="2018-07" db="EMBL/GenBank/DDBJ databases">
        <title>Genomic Encyclopedia of Type Strains, Phase III (KMG-III): the genomes of soil and plant-associated and newly described type strains.</title>
        <authorList>
            <person name="Whitman W."/>
        </authorList>
    </citation>
    <scope>NUCLEOTIDE SEQUENCE [LARGE SCALE GENOMIC DNA]</scope>
    <source>
        <strain evidence="1 2">CECT 8333</strain>
    </source>
</reference>
<dbReference type="AlphaFoldDB" id="A0A369BIE4"/>